<reference evidence="1" key="1">
    <citation type="submission" date="2013-11" db="EMBL/GenBank/DDBJ databases">
        <title>The Genome Sequence of Phytophthora parasitica CHvinca01.</title>
        <authorList>
            <consortium name="The Broad Institute Genomics Platform"/>
            <person name="Russ C."/>
            <person name="Tyler B."/>
            <person name="Panabieres F."/>
            <person name="Shan W."/>
            <person name="Tripathy S."/>
            <person name="Grunwald N."/>
            <person name="Machado M."/>
            <person name="Johnson C.S."/>
            <person name="Arredondo F."/>
            <person name="Hong C."/>
            <person name="Coffey M."/>
            <person name="Young S.K."/>
            <person name="Zeng Q."/>
            <person name="Gargeya S."/>
            <person name="Fitzgerald M."/>
            <person name="Abouelleil A."/>
            <person name="Alvarado L."/>
            <person name="Chapman S.B."/>
            <person name="Gainer-Dewar J."/>
            <person name="Goldberg J."/>
            <person name="Griggs A."/>
            <person name="Gujja S."/>
            <person name="Hansen M."/>
            <person name="Howarth C."/>
            <person name="Imamovic A."/>
            <person name="Ireland A."/>
            <person name="Larimer J."/>
            <person name="McCowan C."/>
            <person name="Murphy C."/>
            <person name="Pearson M."/>
            <person name="Poon T.W."/>
            <person name="Priest M."/>
            <person name="Roberts A."/>
            <person name="Saif S."/>
            <person name="Shea T."/>
            <person name="Sykes S."/>
            <person name="Wortman J."/>
            <person name="Nusbaum C."/>
            <person name="Birren B."/>
        </authorList>
    </citation>
    <scope>NUCLEOTIDE SEQUENCE [LARGE SCALE GENOMIC DNA]</scope>
    <source>
        <strain evidence="1">CHvinca01</strain>
    </source>
</reference>
<dbReference type="Proteomes" id="UP000054423">
    <property type="component" value="Unassembled WGS sequence"/>
</dbReference>
<accession>W2LWZ1</accession>
<gene>
    <name evidence="1" type="ORF">L917_02213</name>
</gene>
<name>W2LWZ1_PHYNI</name>
<protein>
    <submittedName>
        <fullName evidence="1">Uncharacterized protein</fullName>
    </submittedName>
</protein>
<dbReference type="AlphaFoldDB" id="W2LWZ1"/>
<evidence type="ECO:0000313" key="1">
    <source>
        <dbReference type="EMBL" id="ETM01165.1"/>
    </source>
</evidence>
<sequence>MTLIPDFSFDPGENCGEEDMAVQGDEQGVQQAILTLVNWEDVAILDSEDYYRDGLDTRGRHNQWIFAEL</sequence>
<dbReference type="VEuPathDB" id="FungiDB:PPTG_22057"/>
<organism evidence="1">
    <name type="scientific">Phytophthora nicotianae</name>
    <name type="common">Potato buckeye rot agent</name>
    <name type="synonym">Phytophthora parasitica</name>
    <dbReference type="NCBI Taxonomy" id="4792"/>
    <lineage>
        <taxon>Eukaryota</taxon>
        <taxon>Sar</taxon>
        <taxon>Stramenopiles</taxon>
        <taxon>Oomycota</taxon>
        <taxon>Peronosporomycetes</taxon>
        <taxon>Peronosporales</taxon>
        <taxon>Peronosporaceae</taxon>
        <taxon>Phytophthora</taxon>
    </lineage>
</organism>
<proteinExistence type="predicted"/>
<dbReference type="EMBL" id="KI677792">
    <property type="protein sequence ID" value="ETM01165.1"/>
    <property type="molecule type" value="Genomic_DNA"/>
</dbReference>